<name>A0A060TEX2_BLAAD</name>
<accession>A0A060TEX2</accession>
<dbReference type="CDD" id="cd00102">
    <property type="entry name" value="IPT"/>
    <property type="match status" value="1"/>
</dbReference>
<dbReference type="PANTHER" id="PTHR23335">
    <property type="entry name" value="CALMODULIN-BINDING TRANSCRIPTION ACTIVATOR CAMTA"/>
    <property type="match status" value="1"/>
</dbReference>
<evidence type="ECO:0000256" key="2">
    <source>
        <dbReference type="PROSITE-ProRule" id="PRU00023"/>
    </source>
</evidence>
<dbReference type="Pfam" id="PF12796">
    <property type="entry name" value="Ank_2"/>
    <property type="match status" value="1"/>
</dbReference>
<dbReference type="Pfam" id="PF01833">
    <property type="entry name" value="TIG"/>
    <property type="match status" value="1"/>
</dbReference>
<dbReference type="PhylomeDB" id="A0A060TEX2"/>
<keyword evidence="4" id="KW-1133">Transmembrane helix</keyword>
<feature type="compositionally biased region" description="Low complexity" evidence="3">
    <location>
        <begin position="78"/>
        <end position="96"/>
    </location>
</feature>
<dbReference type="GO" id="GO:0005634">
    <property type="term" value="C:nucleus"/>
    <property type="evidence" value="ECO:0007669"/>
    <property type="project" value="TreeGrafter"/>
</dbReference>
<feature type="compositionally biased region" description="Basic and acidic residues" evidence="3">
    <location>
        <begin position="369"/>
        <end position="379"/>
    </location>
</feature>
<dbReference type="GO" id="GO:0006357">
    <property type="term" value="P:regulation of transcription by RNA polymerase II"/>
    <property type="evidence" value="ECO:0007669"/>
    <property type="project" value="TreeGrafter"/>
</dbReference>
<dbReference type="GO" id="GO:0003712">
    <property type="term" value="F:transcription coregulator activity"/>
    <property type="evidence" value="ECO:0007669"/>
    <property type="project" value="TreeGrafter"/>
</dbReference>
<keyword evidence="1 2" id="KW-0040">ANK repeat</keyword>
<feature type="region of interest" description="Disordered" evidence="3">
    <location>
        <begin position="966"/>
        <end position="1005"/>
    </location>
</feature>
<protein>
    <submittedName>
        <fullName evidence="6">ARAD1D11352p</fullName>
    </submittedName>
</protein>
<feature type="region of interest" description="Disordered" evidence="3">
    <location>
        <begin position="832"/>
        <end position="880"/>
    </location>
</feature>
<dbReference type="InterPro" id="IPR013783">
    <property type="entry name" value="Ig-like_fold"/>
</dbReference>
<feature type="compositionally biased region" description="Polar residues" evidence="3">
    <location>
        <begin position="430"/>
        <end position="448"/>
    </location>
</feature>
<dbReference type="InterPro" id="IPR036770">
    <property type="entry name" value="Ankyrin_rpt-contain_sf"/>
</dbReference>
<dbReference type="InterPro" id="IPR002110">
    <property type="entry name" value="Ankyrin_rpt"/>
</dbReference>
<feature type="region of interest" description="Disordered" evidence="3">
    <location>
        <begin position="923"/>
        <end position="946"/>
    </location>
</feature>
<feature type="compositionally biased region" description="Pro residues" evidence="3">
    <location>
        <begin position="966"/>
        <end position="977"/>
    </location>
</feature>
<feature type="domain" description="IPT/TIG" evidence="5">
    <location>
        <begin position="488"/>
        <end position="569"/>
    </location>
</feature>
<dbReference type="Gene3D" id="1.25.40.20">
    <property type="entry name" value="Ankyrin repeat-containing domain"/>
    <property type="match status" value="1"/>
</dbReference>
<feature type="region of interest" description="Disordered" evidence="3">
    <location>
        <begin position="35"/>
        <end position="115"/>
    </location>
</feature>
<feature type="repeat" description="ANK" evidence="2">
    <location>
        <begin position="697"/>
        <end position="729"/>
    </location>
</feature>
<dbReference type="GO" id="GO:0003690">
    <property type="term" value="F:double-stranded DNA binding"/>
    <property type="evidence" value="ECO:0007669"/>
    <property type="project" value="TreeGrafter"/>
</dbReference>
<dbReference type="EMBL" id="HG937694">
    <property type="protein sequence ID" value="CDP37432.1"/>
    <property type="molecule type" value="Genomic_DNA"/>
</dbReference>
<dbReference type="SUPFAM" id="SSF81296">
    <property type="entry name" value="E set domains"/>
    <property type="match status" value="1"/>
</dbReference>
<evidence type="ECO:0000256" key="3">
    <source>
        <dbReference type="SAM" id="MobiDB-lite"/>
    </source>
</evidence>
<organism evidence="6">
    <name type="scientific">Blastobotrys adeninivorans</name>
    <name type="common">Yeast</name>
    <name type="synonym">Arxula adeninivorans</name>
    <dbReference type="NCBI Taxonomy" id="409370"/>
    <lineage>
        <taxon>Eukaryota</taxon>
        <taxon>Fungi</taxon>
        <taxon>Dikarya</taxon>
        <taxon>Ascomycota</taxon>
        <taxon>Saccharomycotina</taxon>
        <taxon>Dipodascomycetes</taxon>
        <taxon>Dipodascales</taxon>
        <taxon>Trichomonascaceae</taxon>
        <taxon>Blastobotrys</taxon>
    </lineage>
</organism>
<proteinExistence type="predicted"/>
<dbReference type="SMART" id="SM00248">
    <property type="entry name" value="ANK"/>
    <property type="match status" value="2"/>
</dbReference>
<dbReference type="PANTHER" id="PTHR23335:SF1">
    <property type="entry name" value="CALMODULIN-BINDING TRANSCRIPTION ACTIVATOR, ISOFORM F"/>
    <property type="match status" value="1"/>
</dbReference>
<dbReference type="Pfam" id="PF25603">
    <property type="entry name" value="SPT23_MGA2_DBD"/>
    <property type="match status" value="1"/>
</dbReference>
<dbReference type="SUPFAM" id="SSF48403">
    <property type="entry name" value="Ankyrin repeat"/>
    <property type="match status" value="1"/>
</dbReference>
<feature type="compositionally biased region" description="Basic and acidic residues" evidence="3">
    <location>
        <begin position="982"/>
        <end position="993"/>
    </location>
</feature>
<evidence type="ECO:0000259" key="5">
    <source>
        <dbReference type="SMART" id="SM00429"/>
    </source>
</evidence>
<dbReference type="InterPro" id="IPR057962">
    <property type="entry name" value="SPT23_MGA2_DBD"/>
</dbReference>
<dbReference type="AlphaFoldDB" id="A0A060TEX2"/>
<dbReference type="InterPro" id="IPR002909">
    <property type="entry name" value="IPT_dom"/>
</dbReference>
<dbReference type="PROSITE" id="PS50088">
    <property type="entry name" value="ANK_REPEAT"/>
    <property type="match status" value="2"/>
</dbReference>
<dbReference type="PROSITE" id="PS50297">
    <property type="entry name" value="ANK_REP_REGION"/>
    <property type="match status" value="2"/>
</dbReference>
<dbReference type="Gene3D" id="2.60.40.10">
    <property type="entry name" value="Immunoglobulins"/>
    <property type="match status" value="1"/>
</dbReference>
<feature type="compositionally biased region" description="Polar residues" evidence="3">
    <location>
        <begin position="382"/>
        <end position="399"/>
    </location>
</feature>
<gene>
    <name evidence="6" type="ORF">GNLVRS02_ARAD1D11352g</name>
</gene>
<dbReference type="SMART" id="SM00429">
    <property type="entry name" value="IPT"/>
    <property type="match status" value="1"/>
</dbReference>
<sequence length="1099" mass="120980">MDDSRGEPSLGYGPRRLSDPFLYMGQDDMMEYIHFDSKDPNGMMEGGGGHSMSVDSEPQPMGDSSNTSEDVLMNGLYSPQGSNPSSSISSNVVSPQMAPQMASKAPDYSSNQLFPSSSAKTEEYLDASGSNGLYRAAQAQLSAMKFGRDYSTGPIPVDPPRDYEQLMQEYSQILQQGGVDQSQYKYRLYVGDMPYKSRVETQIKCRLVLSPVPSEFLLHLPSDTIARPKFQLHDKFKPTPNSLDLDVDVISDANHHKPIFICSRCMNREKKRAFRKKNLDSNEEYHWNEDRPRRLAIFNSKEVVAFSLAKACDVGEDNIIQGKEIEVPMRLACYCRHHGAKSGFRVIFTIRDHQGNVVAREITKPILITDDHKDPKDPSKLTARSSTGGTVTPWGNSTTGPPSPASGEAESSEAFSDQSSHSLKRRRDSSWNGSTRQQMWPASAGSSTSLAAKFKNDVDIPSPQSDGASQLTHMQSLDANFATNGIPTPQIQRIIPSQGSVRGGIEVTLLGSGFHSNLSAIFGDTKSMNTQCWSDSTIVAHLPPAAGPGPVVVSFDGYTMSNPQIFTYFDDTDRQLIELALQVVGMKMNGKLEDARNIARRIVGSGSGNDGGNGDAGNGGGANIGNTDTYGGTSNHENVTLRCIELICISSGGKVPNWQLRNSEGQTMMHLAAALGYSKVCVALVSQGARVDAQDANGMTPLHFASLHGRRKIVDLLLRCHADPYQQTLSGLTSMDVAAPSVTELLPVGVERRDYREHSRSSSSSTLASVDEFNTYVSRHRDLSDDEEAIPRIGSHASSMNYLVSPFTSEDEDDFDFDSEDELDDLSIEVSRTTRSRRPSEGATRVRHVDDLTDYDPQAASSSSSSSEQPAKRETKKTTAHNISAYLSRLSTNARNRIHWEGPNSWEEALNYIYRRRRIRKDDGVTSDSDGTVVGGSSRNSTSVVHNGANNGANIARMWQYFKPNSPPQSPVLPPPSYDEIFPDKKDSVEKSPEQQYEPVDRTNTQSPKYGLRLVQEWAANNNRIQISNDRMLLFFWLPALVLSIVFYFFKRAGLLGNVGIYMDEFGAQIREKLSTMVVGKKVEGPKPLACMGPIPQHE</sequence>
<keyword evidence="4" id="KW-0472">Membrane</keyword>
<evidence type="ECO:0000256" key="1">
    <source>
        <dbReference type="ARBA" id="ARBA00023043"/>
    </source>
</evidence>
<reference evidence="6" key="2">
    <citation type="submission" date="2014-06" db="EMBL/GenBank/DDBJ databases">
        <title>The complete genome of Blastobotrys (Arxula) adeninivorans LS3 - a yeast of biotechnological interest.</title>
        <authorList>
            <person name="Kunze G."/>
            <person name="Gaillardin C."/>
            <person name="Czernicka M."/>
            <person name="Durrens P."/>
            <person name="Martin T."/>
            <person name="Boer E."/>
            <person name="Gabaldon T."/>
            <person name="Cruz J."/>
            <person name="Talla E."/>
            <person name="Marck C."/>
            <person name="Goffeau A."/>
            <person name="Barbe V."/>
            <person name="Baret P."/>
            <person name="Baronian K."/>
            <person name="Beier S."/>
            <person name="Bleykasten C."/>
            <person name="Bode R."/>
            <person name="Casaregola S."/>
            <person name="Despons L."/>
            <person name="Fairhead C."/>
            <person name="Giersberg M."/>
            <person name="Gierski P."/>
            <person name="Hahnel U."/>
            <person name="Hartmann A."/>
            <person name="Jankowska D."/>
            <person name="Jubin C."/>
            <person name="Jung P."/>
            <person name="Lafontaine I."/>
            <person name="Leh-Louis V."/>
            <person name="Lemaire M."/>
            <person name="Marcet-Houben M."/>
            <person name="Mascher M."/>
            <person name="Morel G."/>
            <person name="Richard G.-F."/>
            <person name="Riechen J."/>
            <person name="Sacerdot C."/>
            <person name="Sarkar A."/>
            <person name="Savel G."/>
            <person name="Schacherer J."/>
            <person name="Sherman D."/>
            <person name="Straub M.-L."/>
            <person name="Stein N."/>
            <person name="Thierry A."/>
            <person name="Trautwein-Schult A."/>
            <person name="Westhof E."/>
            <person name="Worch S."/>
            <person name="Dujon B."/>
            <person name="Souciet J.-L."/>
            <person name="Wincker P."/>
            <person name="Scholz U."/>
            <person name="Neuveglise N."/>
        </authorList>
    </citation>
    <scope>NUCLEOTIDE SEQUENCE</scope>
    <source>
        <strain evidence="6">LS3</strain>
    </source>
</reference>
<feature type="compositionally biased region" description="Low complexity" evidence="3">
    <location>
        <begin position="926"/>
        <end position="938"/>
    </location>
</feature>
<evidence type="ECO:0000313" key="6">
    <source>
        <dbReference type="EMBL" id="CDP37432.1"/>
    </source>
</evidence>
<evidence type="ECO:0000256" key="4">
    <source>
        <dbReference type="SAM" id="Phobius"/>
    </source>
</evidence>
<feature type="compositionally biased region" description="Low complexity" evidence="3">
    <location>
        <begin position="405"/>
        <end position="414"/>
    </location>
</feature>
<keyword evidence="4" id="KW-0812">Transmembrane</keyword>
<dbReference type="InterPro" id="IPR014756">
    <property type="entry name" value="Ig_E-set"/>
</dbReference>
<reference evidence="6" key="1">
    <citation type="submission" date="2014-02" db="EMBL/GenBank/DDBJ databases">
        <authorList>
            <person name="Genoscope - CEA"/>
        </authorList>
    </citation>
    <scope>NUCLEOTIDE SEQUENCE</scope>
    <source>
        <strain evidence="6">LS3</strain>
    </source>
</reference>
<feature type="region of interest" description="Disordered" evidence="3">
    <location>
        <begin position="369"/>
        <end position="448"/>
    </location>
</feature>
<feature type="repeat" description="ANK" evidence="2">
    <location>
        <begin position="664"/>
        <end position="696"/>
    </location>
</feature>
<feature type="transmembrane region" description="Helical" evidence="4">
    <location>
        <begin position="1032"/>
        <end position="1050"/>
    </location>
</feature>